<gene>
    <name evidence="1" type="ORF">GCM10020221_08870</name>
</gene>
<keyword evidence="2" id="KW-1185">Reference proteome</keyword>
<protein>
    <submittedName>
        <fullName evidence="1">Uncharacterized protein</fullName>
    </submittedName>
</protein>
<sequence length="211" mass="21664">MGSPGLAADVREEQRGEGVVSAGLRTTVLPAASAGAIFHASISSGKFHGMTCPATPSGFGFGPKPACSSLSAPARVVEEVRGDQREIGVARLLDRLAVVQRLQDGELAGALLDDAGDAEEVLGALGAGQRGPLLEGLAGGLDRRVDVLGGRLRDLGEDLLGRRGDGLEDLAVRGLAELAVDEQPVGRRDVDDRARLGGRGVFEGHGQSTVT</sequence>
<reference evidence="1 2" key="1">
    <citation type="journal article" date="2019" name="Int. J. Syst. Evol. Microbiol.">
        <title>The Global Catalogue of Microorganisms (GCM) 10K type strain sequencing project: providing services to taxonomists for standard genome sequencing and annotation.</title>
        <authorList>
            <consortium name="The Broad Institute Genomics Platform"/>
            <consortium name="The Broad Institute Genome Sequencing Center for Infectious Disease"/>
            <person name="Wu L."/>
            <person name="Ma J."/>
        </authorList>
    </citation>
    <scope>NUCLEOTIDE SEQUENCE [LARGE SCALE GENOMIC DNA]</scope>
    <source>
        <strain evidence="1 2">JCM 4087</strain>
    </source>
</reference>
<evidence type="ECO:0000313" key="2">
    <source>
        <dbReference type="Proteomes" id="UP001501102"/>
    </source>
</evidence>
<evidence type="ECO:0000313" key="1">
    <source>
        <dbReference type="EMBL" id="GAA2915376.1"/>
    </source>
</evidence>
<organism evidence="1 2">
    <name type="scientific">Streptomyces thioluteus</name>
    <dbReference type="NCBI Taxonomy" id="66431"/>
    <lineage>
        <taxon>Bacteria</taxon>
        <taxon>Bacillati</taxon>
        <taxon>Actinomycetota</taxon>
        <taxon>Actinomycetes</taxon>
        <taxon>Kitasatosporales</taxon>
        <taxon>Streptomycetaceae</taxon>
        <taxon>Streptomyces</taxon>
    </lineage>
</organism>
<name>A0ABN3WHV3_STRTU</name>
<proteinExistence type="predicted"/>
<dbReference type="Proteomes" id="UP001501102">
    <property type="component" value="Unassembled WGS sequence"/>
</dbReference>
<dbReference type="EMBL" id="BAAAXZ010000034">
    <property type="protein sequence ID" value="GAA2915376.1"/>
    <property type="molecule type" value="Genomic_DNA"/>
</dbReference>
<comment type="caution">
    <text evidence="1">The sequence shown here is derived from an EMBL/GenBank/DDBJ whole genome shotgun (WGS) entry which is preliminary data.</text>
</comment>
<accession>A0ABN3WHV3</accession>